<dbReference type="EMBL" id="PPTA01000004">
    <property type="protein sequence ID" value="TFB04538.1"/>
    <property type="molecule type" value="Genomic_DNA"/>
</dbReference>
<name>A0ABY2H8J5_9HYPO</name>
<dbReference type="GeneID" id="300575795"/>
<organism evidence="1 2">
    <name type="scientific">Trichoderma ghanense</name>
    <dbReference type="NCBI Taxonomy" id="65468"/>
    <lineage>
        <taxon>Eukaryota</taxon>
        <taxon>Fungi</taxon>
        <taxon>Dikarya</taxon>
        <taxon>Ascomycota</taxon>
        <taxon>Pezizomycotina</taxon>
        <taxon>Sordariomycetes</taxon>
        <taxon>Hypocreomycetidae</taxon>
        <taxon>Hypocreales</taxon>
        <taxon>Hypocreaceae</taxon>
        <taxon>Trichoderma</taxon>
    </lineage>
</organism>
<sequence>SDALRTNDESTDRTIGVVGRRPSRYLSSPSGEAGSARLDTGCRASERVCAISTHMEETGQRRDKDLEARDARFTGSHMNGLHVRRAAALRSSGETKLVEKAESLFEARDQRKRYESQSRAKGGHDRVNLEGYCRTCREMHAKHGSAACPGWRDIARRFEAVPWASTAQIACYAAIERRAGFSYLYLAWNS</sequence>
<evidence type="ECO:0000313" key="1">
    <source>
        <dbReference type="EMBL" id="TFB04538.1"/>
    </source>
</evidence>
<dbReference type="RefSeq" id="XP_073560739.1">
    <property type="nucleotide sequence ID" value="XM_073701345.1"/>
</dbReference>
<proteinExistence type="predicted"/>
<protein>
    <submittedName>
        <fullName evidence="1">Uncharacterized protein</fullName>
    </submittedName>
</protein>
<comment type="caution">
    <text evidence="1">The sequence shown here is derived from an EMBL/GenBank/DDBJ whole genome shotgun (WGS) entry which is preliminary data.</text>
</comment>
<gene>
    <name evidence="1" type="ORF">CCMA1212_004023</name>
</gene>
<accession>A0ABY2H8J5</accession>
<keyword evidence="2" id="KW-1185">Reference proteome</keyword>
<dbReference type="Proteomes" id="UP001642720">
    <property type="component" value="Unassembled WGS sequence"/>
</dbReference>
<feature type="non-terminal residue" evidence="1">
    <location>
        <position position="1"/>
    </location>
</feature>
<reference evidence="1 2" key="1">
    <citation type="submission" date="2018-01" db="EMBL/GenBank/DDBJ databases">
        <title>Genome characterization of the sugarcane-associated fungus Trichoderma ghanense CCMA-1212 and their application in lignocelulose bioconversion.</title>
        <authorList>
            <person name="Steindorff A.S."/>
            <person name="Mendes T.D."/>
            <person name="Vilela E.S.D."/>
            <person name="Rodrigues D.S."/>
            <person name="Formighieri E.F."/>
            <person name="Melo I.S."/>
            <person name="Favaro L.C.L."/>
        </authorList>
    </citation>
    <scope>NUCLEOTIDE SEQUENCE [LARGE SCALE GENOMIC DNA]</scope>
    <source>
        <strain evidence="1 2">CCMA-1212</strain>
    </source>
</reference>
<evidence type="ECO:0000313" key="2">
    <source>
        <dbReference type="Proteomes" id="UP001642720"/>
    </source>
</evidence>